<evidence type="ECO:0000313" key="2">
    <source>
        <dbReference type="Proteomes" id="UP001160148"/>
    </source>
</evidence>
<accession>A0AAV0XQI7</accession>
<proteinExistence type="predicted"/>
<dbReference type="EMBL" id="CARXXK010000251">
    <property type="protein sequence ID" value="CAI6370192.1"/>
    <property type="molecule type" value="Genomic_DNA"/>
</dbReference>
<sequence length="69" mass="8129">MDFILKMNKGFKILLKILSIINVEYEEEEDVNTPGQIASFNMLQYPYVMWKGDLVNMNLFYVQIAGRSY</sequence>
<comment type="caution">
    <text evidence="1">The sequence shown here is derived from an EMBL/GenBank/DDBJ whole genome shotgun (WGS) entry which is preliminary data.</text>
</comment>
<keyword evidence="2" id="KW-1185">Reference proteome</keyword>
<dbReference type="AlphaFoldDB" id="A0AAV0XQI7"/>
<reference evidence="1 2" key="1">
    <citation type="submission" date="2023-01" db="EMBL/GenBank/DDBJ databases">
        <authorList>
            <person name="Whitehead M."/>
        </authorList>
    </citation>
    <scope>NUCLEOTIDE SEQUENCE [LARGE SCALE GENOMIC DNA]</scope>
</reference>
<dbReference type="Proteomes" id="UP001160148">
    <property type="component" value="Unassembled WGS sequence"/>
</dbReference>
<organism evidence="1 2">
    <name type="scientific">Macrosiphum euphorbiae</name>
    <name type="common">potato aphid</name>
    <dbReference type="NCBI Taxonomy" id="13131"/>
    <lineage>
        <taxon>Eukaryota</taxon>
        <taxon>Metazoa</taxon>
        <taxon>Ecdysozoa</taxon>
        <taxon>Arthropoda</taxon>
        <taxon>Hexapoda</taxon>
        <taxon>Insecta</taxon>
        <taxon>Pterygota</taxon>
        <taxon>Neoptera</taxon>
        <taxon>Paraneoptera</taxon>
        <taxon>Hemiptera</taxon>
        <taxon>Sternorrhyncha</taxon>
        <taxon>Aphidomorpha</taxon>
        <taxon>Aphidoidea</taxon>
        <taxon>Aphididae</taxon>
        <taxon>Macrosiphini</taxon>
        <taxon>Macrosiphum</taxon>
    </lineage>
</organism>
<evidence type="ECO:0000313" key="1">
    <source>
        <dbReference type="EMBL" id="CAI6370192.1"/>
    </source>
</evidence>
<gene>
    <name evidence="1" type="ORF">MEUPH1_LOCUS24340</name>
</gene>
<name>A0AAV0XQI7_9HEMI</name>
<protein>
    <submittedName>
        <fullName evidence="1">Uncharacterized protein</fullName>
    </submittedName>
</protein>